<keyword evidence="5" id="KW-0645">Protease</keyword>
<dbReference type="STRING" id="1802595.A2134_00360"/>
<feature type="transmembrane region" description="Helical" evidence="13">
    <location>
        <begin position="62"/>
        <end position="87"/>
    </location>
</feature>
<evidence type="ECO:0000256" key="5">
    <source>
        <dbReference type="ARBA" id="ARBA00022670"/>
    </source>
</evidence>
<evidence type="ECO:0000256" key="11">
    <source>
        <dbReference type="ARBA" id="ARBA00023049"/>
    </source>
</evidence>
<evidence type="ECO:0000256" key="2">
    <source>
        <dbReference type="ARBA" id="ARBA00004651"/>
    </source>
</evidence>
<comment type="cofactor">
    <cofactor evidence="1">
        <name>Zn(2+)</name>
        <dbReference type="ChEBI" id="CHEBI:29105"/>
    </cofactor>
</comment>
<evidence type="ECO:0000256" key="6">
    <source>
        <dbReference type="ARBA" id="ARBA00022692"/>
    </source>
</evidence>
<feature type="transmembrane region" description="Helical" evidence="13">
    <location>
        <begin position="107"/>
        <end position="127"/>
    </location>
</feature>
<dbReference type="GO" id="GO:0046872">
    <property type="term" value="F:metal ion binding"/>
    <property type="evidence" value="ECO:0007669"/>
    <property type="project" value="UniProtKB-KW"/>
</dbReference>
<dbReference type="EMBL" id="MHCR01000007">
    <property type="protein sequence ID" value="OGY25839.1"/>
    <property type="molecule type" value="Genomic_DNA"/>
</dbReference>
<dbReference type="GO" id="GO:0005886">
    <property type="term" value="C:plasma membrane"/>
    <property type="evidence" value="ECO:0007669"/>
    <property type="project" value="UniProtKB-SubCell"/>
</dbReference>
<evidence type="ECO:0000256" key="4">
    <source>
        <dbReference type="ARBA" id="ARBA00022475"/>
    </source>
</evidence>
<feature type="transmembrane region" description="Helical" evidence="13">
    <location>
        <begin position="183"/>
        <end position="212"/>
    </location>
</feature>
<evidence type="ECO:0000256" key="1">
    <source>
        <dbReference type="ARBA" id="ARBA00001947"/>
    </source>
</evidence>
<dbReference type="GO" id="GO:0006508">
    <property type="term" value="P:proteolysis"/>
    <property type="evidence" value="ECO:0007669"/>
    <property type="project" value="UniProtKB-KW"/>
</dbReference>
<organism evidence="14 15">
    <name type="scientific">Candidatus Woykebacteria bacterium RBG_16_39_9b</name>
    <dbReference type="NCBI Taxonomy" id="1802595"/>
    <lineage>
        <taxon>Bacteria</taxon>
        <taxon>Candidatus Woykeibacteriota</taxon>
    </lineage>
</organism>
<keyword evidence="4" id="KW-1003">Cell membrane</keyword>
<dbReference type="GO" id="GO:0008237">
    <property type="term" value="F:metallopeptidase activity"/>
    <property type="evidence" value="ECO:0007669"/>
    <property type="project" value="UniProtKB-KW"/>
</dbReference>
<evidence type="ECO:0000313" key="15">
    <source>
        <dbReference type="Proteomes" id="UP000178162"/>
    </source>
</evidence>
<protein>
    <recommendedName>
        <fullName evidence="16">Peptidase M50 domain-containing protein</fullName>
    </recommendedName>
</protein>
<keyword evidence="9" id="KW-0862">Zinc</keyword>
<evidence type="ECO:0000256" key="10">
    <source>
        <dbReference type="ARBA" id="ARBA00022989"/>
    </source>
</evidence>
<name>A0A1G1WDR9_9BACT</name>
<evidence type="ECO:0000256" key="8">
    <source>
        <dbReference type="ARBA" id="ARBA00022801"/>
    </source>
</evidence>
<reference evidence="14 15" key="1">
    <citation type="journal article" date="2016" name="Nat. Commun.">
        <title>Thousands of microbial genomes shed light on interconnected biogeochemical processes in an aquifer system.</title>
        <authorList>
            <person name="Anantharaman K."/>
            <person name="Brown C.T."/>
            <person name="Hug L.A."/>
            <person name="Sharon I."/>
            <person name="Castelle C.J."/>
            <person name="Probst A.J."/>
            <person name="Thomas B.C."/>
            <person name="Singh A."/>
            <person name="Wilkins M.J."/>
            <person name="Karaoz U."/>
            <person name="Brodie E.L."/>
            <person name="Williams K.H."/>
            <person name="Hubbard S.S."/>
            <person name="Banfield J.F."/>
        </authorList>
    </citation>
    <scope>NUCLEOTIDE SEQUENCE [LARGE SCALE GENOMIC DNA]</scope>
</reference>
<evidence type="ECO:0008006" key="16">
    <source>
        <dbReference type="Google" id="ProtNLM"/>
    </source>
</evidence>
<comment type="similarity">
    <text evidence="3">Belongs to the peptidase M50B family.</text>
</comment>
<dbReference type="InterPro" id="IPR044537">
    <property type="entry name" value="Rip2-like"/>
</dbReference>
<keyword evidence="7" id="KW-0479">Metal-binding</keyword>
<keyword evidence="6 13" id="KW-0812">Transmembrane</keyword>
<evidence type="ECO:0000313" key="14">
    <source>
        <dbReference type="EMBL" id="OGY25839.1"/>
    </source>
</evidence>
<dbReference type="PANTHER" id="PTHR35864">
    <property type="entry name" value="ZINC METALLOPROTEASE MJ0611-RELATED"/>
    <property type="match status" value="1"/>
</dbReference>
<keyword evidence="12 13" id="KW-0472">Membrane</keyword>
<proteinExistence type="inferred from homology"/>
<dbReference type="AlphaFoldDB" id="A0A1G1WDR9"/>
<sequence length="214" mass="23327">MNVLNVSNPLYIFVSLAVLLGVLAIIISIHEASHAWAANKLGDPTAKYQGRITLNPIAHIDLIGTILIPLVLIIISLQTGRLFLFGWAKPTPFNPWNLKHPRRDSALISFAGPASNFIVSAILGLIFRISNVELILPILGLNLILGIFNLIPVPPLDGFKVVGGILPKELAYQWLQLERAGPILLLFLLFFILPAIQGPITSILKLLTLIFAGV</sequence>
<feature type="transmembrane region" description="Helical" evidence="13">
    <location>
        <begin position="12"/>
        <end position="30"/>
    </location>
</feature>
<evidence type="ECO:0000256" key="3">
    <source>
        <dbReference type="ARBA" id="ARBA00007931"/>
    </source>
</evidence>
<dbReference type="PANTHER" id="PTHR35864:SF1">
    <property type="entry name" value="ZINC METALLOPROTEASE YWHC-RELATED"/>
    <property type="match status" value="1"/>
</dbReference>
<evidence type="ECO:0000256" key="7">
    <source>
        <dbReference type="ARBA" id="ARBA00022723"/>
    </source>
</evidence>
<feature type="transmembrane region" description="Helical" evidence="13">
    <location>
        <begin position="134"/>
        <end position="151"/>
    </location>
</feature>
<gene>
    <name evidence="14" type="ORF">A2134_00360</name>
</gene>
<comment type="subcellular location">
    <subcellularLocation>
        <location evidence="2">Cell membrane</location>
        <topology evidence="2">Multi-pass membrane protein</topology>
    </subcellularLocation>
</comment>
<dbReference type="CDD" id="cd06158">
    <property type="entry name" value="S2P-M50_like_1"/>
    <property type="match status" value="1"/>
</dbReference>
<accession>A0A1G1WDR9</accession>
<dbReference type="InterPro" id="IPR052348">
    <property type="entry name" value="Metallopeptidase_M50B"/>
</dbReference>
<evidence type="ECO:0000256" key="9">
    <source>
        <dbReference type="ARBA" id="ARBA00022833"/>
    </source>
</evidence>
<evidence type="ECO:0000256" key="12">
    <source>
        <dbReference type="ARBA" id="ARBA00023136"/>
    </source>
</evidence>
<keyword evidence="8" id="KW-0378">Hydrolase</keyword>
<keyword evidence="10 13" id="KW-1133">Transmembrane helix</keyword>
<comment type="caution">
    <text evidence="14">The sequence shown here is derived from an EMBL/GenBank/DDBJ whole genome shotgun (WGS) entry which is preliminary data.</text>
</comment>
<evidence type="ECO:0000256" key="13">
    <source>
        <dbReference type="SAM" id="Phobius"/>
    </source>
</evidence>
<keyword evidence="11" id="KW-0482">Metalloprotease</keyword>
<dbReference type="Proteomes" id="UP000178162">
    <property type="component" value="Unassembled WGS sequence"/>
</dbReference>